<evidence type="ECO:0000313" key="5">
    <source>
        <dbReference type="Proteomes" id="UP000044841"/>
    </source>
</evidence>
<evidence type="ECO:0000256" key="2">
    <source>
        <dbReference type="ARBA" id="ARBA00023027"/>
    </source>
</evidence>
<dbReference type="GO" id="GO:0004069">
    <property type="term" value="F:L-aspartate:2-oxoglutarate aminotransferase activity"/>
    <property type="evidence" value="ECO:0007669"/>
    <property type="project" value="InterPro"/>
</dbReference>
<dbReference type="Gene3D" id="3.40.50.720">
    <property type="entry name" value="NAD(P)-binding Rossmann-like Domain"/>
    <property type="match status" value="1"/>
</dbReference>
<dbReference type="GO" id="GO:0004352">
    <property type="term" value="F:glutamate dehydrogenase (NAD+) activity"/>
    <property type="evidence" value="ECO:0007669"/>
    <property type="project" value="InterPro"/>
</dbReference>
<dbReference type="Pfam" id="PF00208">
    <property type="entry name" value="ELFV_dehydrog"/>
    <property type="match status" value="1"/>
</dbReference>
<proteinExistence type="predicted"/>
<dbReference type="SUPFAM" id="SSF51735">
    <property type="entry name" value="NAD(P)-binding Rossmann-fold domains"/>
    <property type="match status" value="1"/>
</dbReference>
<keyword evidence="5" id="KW-1185">Reference proteome</keyword>
<evidence type="ECO:0000313" key="4">
    <source>
        <dbReference type="EMBL" id="CUA77299.1"/>
    </source>
</evidence>
<accession>A0A0K6GFZ4</accession>
<dbReference type="AlphaFoldDB" id="A0A0K6GFZ4"/>
<reference evidence="4 5" key="1">
    <citation type="submission" date="2015-07" db="EMBL/GenBank/DDBJ databases">
        <authorList>
            <person name="Noorani M."/>
        </authorList>
    </citation>
    <scope>NUCLEOTIDE SEQUENCE [LARGE SCALE GENOMIC DNA]</scope>
    <source>
        <strain evidence="4">BBA 69670</strain>
    </source>
</reference>
<organism evidence="4 5">
    <name type="scientific">Rhizoctonia solani</name>
    <dbReference type="NCBI Taxonomy" id="456999"/>
    <lineage>
        <taxon>Eukaryota</taxon>
        <taxon>Fungi</taxon>
        <taxon>Dikarya</taxon>
        <taxon>Basidiomycota</taxon>
        <taxon>Agaricomycotina</taxon>
        <taxon>Agaricomycetes</taxon>
        <taxon>Cantharellales</taxon>
        <taxon>Ceratobasidiaceae</taxon>
        <taxon>Rhizoctonia</taxon>
    </lineage>
</organism>
<evidence type="ECO:0000256" key="1">
    <source>
        <dbReference type="ARBA" id="ARBA00023002"/>
    </source>
</evidence>
<dbReference type="GO" id="GO:0005739">
    <property type="term" value="C:mitochondrion"/>
    <property type="evidence" value="ECO:0007669"/>
    <property type="project" value="TreeGrafter"/>
</dbReference>
<keyword evidence="2" id="KW-0520">NAD</keyword>
<feature type="domain" description="Glutamate/phenylalanine/leucine/valine/L-tryptophan dehydrogenase C-terminal" evidence="3">
    <location>
        <begin position="188"/>
        <end position="450"/>
    </location>
</feature>
<keyword evidence="1" id="KW-0560">Oxidoreductase</keyword>
<dbReference type="PANTHER" id="PTHR11606">
    <property type="entry name" value="GLUTAMATE DEHYDROGENASE"/>
    <property type="match status" value="1"/>
</dbReference>
<name>A0A0K6GFZ4_9AGAM</name>
<dbReference type="Proteomes" id="UP000044841">
    <property type="component" value="Unassembled WGS sequence"/>
</dbReference>
<dbReference type="InterPro" id="IPR036291">
    <property type="entry name" value="NAD(P)-bd_dom_sf"/>
</dbReference>
<evidence type="ECO:0000259" key="3">
    <source>
        <dbReference type="SMART" id="SM00839"/>
    </source>
</evidence>
<gene>
    <name evidence="4" type="ORF">RSOLAG22IIIB_12661</name>
</gene>
<dbReference type="SMART" id="SM00839">
    <property type="entry name" value="ELFV_dehydrog"/>
    <property type="match status" value="1"/>
</dbReference>
<dbReference type="InterPro" id="IPR028971">
    <property type="entry name" value="NAD-GDH_cat"/>
</dbReference>
<dbReference type="InterPro" id="IPR006096">
    <property type="entry name" value="Glu/Leu/Phe/Val/Trp_DH_C"/>
</dbReference>
<dbReference type="EMBL" id="CYGV01001815">
    <property type="protein sequence ID" value="CUA77299.1"/>
    <property type="molecule type" value="Genomic_DNA"/>
</dbReference>
<sequence length="555" mass="62040">MSHYPAQDEVSQLMPTLSYQRLQTEQPLSDEELYDKLRRTVSNKQELQVLESFLIFNKNVLKTNLYQPTKVALSFRLAPNLLPEVEYSKKPLGMFFVIGSEFRGFHIRFRDVARGRMLFDENYALIPGHTPGIKEPIVDLYDEPELLFFGPDEGTADLMDWAANHARSRGAPWWESFTTGKSAKLLGGVPHDTYGMTSLPARQYILAVYKQMGLREKDVTKIQTGDPDGDLGSNEILLSSDKTIAVIDGSGVLADPAGLDRTELVRLAKARKMISHFDKSKLSKDGYVVLCEQHDVKLPSGEVIADGTDFRNNAHLRFKADIFVPCGGRPEAINISNVARLVDHDGKPHFKYIVEGANLFTTQQARLYLEKRRVILFKDSSANKGGVTSSSPEVLAGLGLSDSEYIEHKIFKDGKPSSFYESYVKDMQAIISNNASLEAGCIQREFQRLNGSKPRTLISDELSSKLNDLQPELESSDMFDDTASHRGVLGRAIPPTLVNQVGIDTLLQRLPEPYQRALFSSWVAAHFIYKYGVNGTSVNFFNFARTLAEGAEAKK</sequence>
<dbReference type="GO" id="GO:0006538">
    <property type="term" value="P:L-glutamate catabolic process"/>
    <property type="evidence" value="ECO:0007669"/>
    <property type="project" value="InterPro"/>
</dbReference>
<protein>
    <submittedName>
        <fullName evidence="4">Glutamate dehydrogenase</fullName>
    </submittedName>
</protein>
<dbReference type="Pfam" id="PF05088">
    <property type="entry name" value="Bac_GDH_CD"/>
    <property type="match status" value="1"/>
</dbReference>
<dbReference type="PANTHER" id="PTHR11606:SF24">
    <property type="entry name" value="NAD-SPECIFIC GLUTAMATE DEHYDROGENASE"/>
    <property type="match status" value="1"/>
</dbReference>